<organism evidence="1 2">
    <name type="scientific">Shewanella baltica (strain OS195)</name>
    <dbReference type="NCBI Taxonomy" id="399599"/>
    <lineage>
        <taxon>Bacteria</taxon>
        <taxon>Pseudomonadati</taxon>
        <taxon>Pseudomonadota</taxon>
        <taxon>Gammaproteobacteria</taxon>
        <taxon>Alteromonadales</taxon>
        <taxon>Shewanellaceae</taxon>
        <taxon>Shewanella</taxon>
    </lineage>
</organism>
<dbReference type="Proteomes" id="UP000000770">
    <property type="component" value="Chromosome"/>
</dbReference>
<dbReference type="HOGENOM" id="CLU_153914_0_0_6"/>
<sequence length="124" mass="14726">MIKGRNMSAYHQTFGYEFDLGFDLSLYPFLIDKSYQNDMCPSFYFKRKSDYFILWIDYADPICREEDYPRYTIISAENDGNNIHPEIRTASQPTLQLEFELPSELIDYLEQIKLQLNAKVVSIR</sequence>
<protein>
    <submittedName>
        <fullName evidence="1">Uncharacterized protein</fullName>
    </submittedName>
</protein>
<reference evidence="1 2" key="1">
    <citation type="submission" date="2007-11" db="EMBL/GenBank/DDBJ databases">
        <title>Complete sequence of chromosome of Shewanella baltica OS195.</title>
        <authorList>
            <consortium name="US DOE Joint Genome Institute"/>
            <person name="Copeland A."/>
            <person name="Lucas S."/>
            <person name="Lapidus A."/>
            <person name="Barry K."/>
            <person name="Glavina del Rio T."/>
            <person name="Dalin E."/>
            <person name="Tice H."/>
            <person name="Pitluck S."/>
            <person name="Chain P."/>
            <person name="Malfatti S."/>
            <person name="Shin M."/>
            <person name="Vergez L."/>
            <person name="Schmutz J."/>
            <person name="Larimer F."/>
            <person name="Land M."/>
            <person name="Hauser L."/>
            <person name="Kyrpides N."/>
            <person name="Kim E."/>
            <person name="Brettar I."/>
            <person name="Rodrigues J."/>
            <person name="Konstantinidis K."/>
            <person name="Klappenbach J."/>
            <person name="Hofle M."/>
            <person name="Tiedje J."/>
            <person name="Richardson P."/>
        </authorList>
    </citation>
    <scope>NUCLEOTIDE SEQUENCE [LARGE SCALE GENOMIC DNA]</scope>
    <source>
        <strain evidence="1 2">OS195</strain>
    </source>
</reference>
<name>A9KXY9_SHEB9</name>
<dbReference type="AlphaFoldDB" id="A9KXY9"/>
<dbReference type="KEGG" id="sbn:Sbal195_0373"/>
<accession>A9KXY9</accession>
<evidence type="ECO:0000313" key="2">
    <source>
        <dbReference type="Proteomes" id="UP000000770"/>
    </source>
</evidence>
<gene>
    <name evidence="1" type="ordered locus">Sbal195_0373</name>
</gene>
<proteinExistence type="predicted"/>
<evidence type="ECO:0000313" key="1">
    <source>
        <dbReference type="EMBL" id="ABX47554.1"/>
    </source>
</evidence>
<dbReference type="EMBL" id="CP000891">
    <property type="protein sequence ID" value="ABX47554.1"/>
    <property type="molecule type" value="Genomic_DNA"/>
</dbReference>